<dbReference type="STRING" id="1121025.SAMN02745249_00228"/>
<protein>
    <submittedName>
        <fullName evidence="1">Phage-related protein</fullName>
    </submittedName>
</protein>
<dbReference type="RefSeq" id="WP_073294929.1">
    <property type="nucleotide sequence ID" value="NZ_FQUF01000003.1"/>
</dbReference>
<dbReference type="AlphaFoldDB" id="A0A1M4SM44"/>
<sequence length="111" mass="13115">MRNPEFDWDDEFDIFLGSLNDIEAAKLLAVIEKIEQFGLQIAQRQKWIKKLEDNLYEIRVNASGNALRGLYFQIKNNNYFITHGFKKKTNKTPKREITKGKSIRNRILKNI</sequence>
<evidence type="ECO:0000313" key="1">
    <source>
        <dbReference type="EMBL" id="SHE33281.1"/>
    </source>
</evidence>
<reference evidence="1 2" key="1">
    <citation type="submission" date="2016-11" db="EMBL/GenBank/DDBJ databases">
        <authorList>
            <person name="Jaros S."/>
            <person name="Januszkiewicz K."/>
            <person name="Wedrychowicz H."/>
        </authorList>
    </citation>
    <scope>NUCLEOTIDE SEQUENCE [LARGE SCALE GENOMIC DNA]</scope>
    <source>
        <strain evidence="1 2">DSM 15692</strain>
    </source>
</reference>
<organism evidence="1 2">
    <name type="scientific">Atopostipes suicloacalis DSM 15692</name>
    <dbReference type="NCBI Taxonomy" id="1121025"/>
    <lineage>
        <taxon>Bacteria</taxon>
        <taxon>Bacillati</taxon>
        <taxon>Bacillota</taxon>
        <taxon>Bacilli</taxon>
        <taxon>Lactobacillales</taxon>
        <taxon>Carnobacteriaceae</taxon>
        <taxon>Atopostipes</taxon>
    </lineage>
</organism>
<proteinExistence type="predicted"/>
<evidence type="ECO:0000313" key="2">
    <source>
        <dbReference type="Proteomes" id="UP000184128"/>
    </source>
</evidence>
<gene>
    <name evidence="1" type="ORF">SAMN02745249_00228</name>
</gene>
<dbReference type="EMBL" id="FQUF01000003">
    <property type="protein sequence ID" value="SHE33281.1"/>
    <property type="molecule type" value="Genomic_DNA"/>
</dbReference>
<dbReference type="Proteomes" id="UP000184128">
    <property type="component" value="Unassembled WGS sequence"/>
</dbReference>
<keyword evidence="2" id="KW-1185">Reference proteome</keyword>
<dbReference type="OrthoDB" id="573082at2"/>
<name>A0A1M4SM44_9LACT</name>
<accession>A0A1M4SM44</accession>
<dbReference type="Pfam" id="PF05973">
    <property type="entry name" value="Gp49"/>
    <property type="match status" value="1"/>
</dbReference>
<dbReference type="InterPro" id="IPR009241">
    <property type="entry name" value="HigB-like"/>
</dbReference>